<proteinExistence type="predicted"/>
<evidence type="ECO:0000313" key="4">
    <source>
        <dbReference type="Proteomes" id="UP000676079"/>
    </source>
</evidence>
<reference evidence="3 4" key="1">
    <citation type="submission" date="2021-05" db="EMBL/GenBank/DDBJ databases">
        <title>Direct Submission.</title>
        <authorList>
            <person name="Li K."/>
            <person name="Gao J."/>
        </authorList>
    </citation>
    <scope>NUCLEOTIDE SEQUENCE [LARGE SCALE GENOMIC DNA]</scope>
    <source>
        <strain evidence="3 4">Mg02</strain>
    </source>
</reference>
<dbReference type="Pfam" id="PF04149">
    <property type="entry name" value="DUF397"/>
    <property type="match status" value="1"/>
</dbReference>
<sequence>MSTRASVRLLPSPGFREPPRSGTSGDCIEAATALEGSAVRDAWHREAGAPFFGRAEWVALLVGVRFER</sequence>
<organism evidence="3 4">
    <name type="scientific">Nocardiopsis changdeensis</name>
    <dbReference type="NCBI Taxonomy" id="2831969"/>
    <lineage>
        <taxon>Bacteria</taxon>
        <taxon>Bacillati</taxon>
        <taxon>Actinomycetota</taxon>
        <taxon>Actinomycetes</taxon>
        <taxon>Streptosporangiales</taxon>
        <taxon>Nocardiopsidaceae</taxon>
        <taxon>Nocardiopsis</taxon>
    </lineage>
</organism>
<protein>
    <submittedName>
        <fullName evidence="3">DUF397 domain-containing protein</fullName>
    </submittedName>
</protein>
<feature type="region of interest" description="Disordered" evidence="1">
    <location>
        <begin position="1"/>
        <end position="24"/>
    </location>
</feature>
<dbReference type="RefSeq" id="WP_220562288.1">
    <property type="nucleotide sequence ID" value="NZ_JBMJCU010000019.1"/>
</dbReference>
<dbReference type="InterPro" id="IPR007278">
    <property type="entry name" value="DUF397"/>
</dbReference>
<dbReference type="EMBL" id="CP074133">
    <property type="protein sequence ID" value="QUX21085.1"/>
    <property type="molecule type" value="Genomic_DNA"/>
</dbReference>
<feature type="domain" description="DUF397" evidence="2">
    <location>
        <begin position="16"/>
        <end position="65"/>
    </location>
</feature>
<evidence type="ECO:0000259" key="2">
    <source>
        <dbReference type="Pfam" id="PF04149"/>
    </source>
</evidence>
<keyword evidence="4" id="KW-1185">Reference proteome</keyword>
<dbReference type="Proteomes" id="UP000676079">
    <property type="component" value="Chromosome"/>
</dbReference>
<accession>A0ABX8BH31</accession>
<name>A0ABX8BH31_9ACTN</name>
<gene>
    <name evidence="3" type="ORF">KGD84_21900</name>
</gene>
<evidence type="ECO:0000313" key="3">
    <source>
        <dbReference type="EMBL" id="QUX21085.1"/>
    </source>
</evidence>
<evidence type="ECO:0000256" key="1">
    <source>
        <dbReference type="SAM" id="MobiDB-lite"/>
    </source>
</evidence>